<dbReference type="Proteomes" id="UP000296883">
    <property type="component" value="Chromosome"/>
</dbReference>
<dbReference type="PANTHER" id="PTHR30290">
    <property type="entry name" value="PERIPLASMIC BINDING COMPONENT OF ABC TRANSPORTER"/>
    <property type="match status" value="1"/>
</dbReference>
<evidence type="ECO:0000256" key="2">
    <source>
        <dbReference type="ARBA" id="ARBA00022448"/>
    </source>
</evidence>
<dbReference type="InterPro" id="IPR030678">
    <property type="entry name" value="Peptide/Ni-bd"/>
</dbReference>
<comment type="similarity">
    <text evidence="1">Belongs to the bacterial solute-binding protein 5 family.</text>
</comment>
<sequence length="593" mass="66080">MKKKNILGYVSIVTLSTLALAACGSTDKGADKEKDKDAQAQSVLPISVANEADAIDGQTLEVGVVMDTQFKGLFLWELYQDAYDARFMEPSHQSLFSTDEDFVITNDGIAGLALDQEAKKATITIEKDAKWSDGEPLTADDIIYPYEIIGHKDYTGVRYDDTMTRIVGMEEYHDGKADTISGIKKVDDKTVEITYKEVNPGMLQAGGGVWSYAAPKHQLKDIAIKDLESAPEVRKNPVTLGPYKMSKIVAGEAVEYVPNEFYYEDTAGLDKIVFTAVPSASSVEALKAKKYDFMLSMPTDTFPSYEKIEGYENLGRQELSYTYIGFKLGKWDDEKKEVATDPNAKMADKALRQAMGYAINNDQVGEKFYNGLRTNASTLIPPVFGGFHDTAIEGYKEDKDKAKKLLADAGYKDTDKDGFVEDKDGKPLVIKFASMDGGETAQPLADYYVQEWKSIGLNVELSTGRLIDFQSFYDKLQNDDKEIDVYQAAWGTGTDPSPSGLYSRVAQYNYTRFSSEENDKLLEAIDSADSFDPEKRKAAFSAWQEYAKEEAFVIPTLYRNEVLPVNQRVTGLDWSNNNYDLWAKVGVSEDARK</sequence>
<evidence type="ECO:0000313" key="8">
    <source>
        <dbReference type="Proteomes" id="UP000296883"/>
    </source>
</evidence>
<keyword evidence="8" id="KW-1185">Reference proteome</keyword>
<dbReference type="Gene3D" id="3.10.105.10">
    <property type="entry name" value="Dipeptide-binding Protein, Domain 3"/>
    <property type="match status" value="1"/>
</dbReference>
<reference evidence="7 9" key="1">
    <citation type="submission" date="2019-03" db="EMBL/GenBank/DDBJ databases">
        <title>Vagococcus sp. was isolated fron gut of Carduelis flavirostris.</title>
        <authorList>
            <person name="Ge Y."/>
        </authorList>
    </citation>
    <scope>NUCLEOTIDE SEQUENCE [LARGE SCALE GENOMIC DNA]</scope>
    <source>
        <strain evidence="7 9">CF-210</strain>
    </source>
</reference>
<feature type="domain" description="Solute-binding protein family 5" evidence="5">
    <location>
        <begin position="116"/>
        <end position="508"/>
    </location>
</feature>
<dbReference type="RefSeq" id="WP_135254313.1">
    <property type="nucleotide sequence ID" value="NZ_CP038865.1"/>
</dbReference>
<dbReference type="CDD" id="cd08510">
    <property type="entry name" value="PBP2_Lactococcal_OppA_like"/>
    <property type="match status" value="1"/>
</dbReference>
<evidence type="ECO:0000313" key="7">
    <source>
        <dbReference type="EMBL" id="TFZ41925.1"/>
    </source>
</evidence>
<dbReference type="GO" id="GO:0042597">
    <property type="term" value="C:periplasmic space"/>
    <property type="evidence" value="ECO:0007669"/>
    <property type="project" value="UniProtKB-ARBA"/>
</dbReference>
<dbReference type="InterPro" id="IPR039424">
    <property type="entry name" value="SBP_5"/>
</dbReference>
<dbReference type="EMBL" id="SRHU01000018">
    <property type="protein sequence ID" value="TFZ41925.1"/>
    <property type="molecule type" value="Genomic_DNA"/>
</dbReference>
<name>A0AAJ5JQM3_9ENTE</name>
<dbReference type="PROSITE" id="PS51257">
    <property type="entry name" value="PROKAR_LIPOPROTEIN"/>
    <property type="match status" value="1"/>
</dbReference>
<dbReference type="InterPro" id="IPR000914">
    <property type="entry name" value="SBP_5_dom"/>
</dbReference>
<accession>A0AAJ5JQM3</accession>
<dbReference type="Gene3D" id="3.40.190.10">
    <property type="entry name" value="Periplasmic binding protein-like II"/>
    <property type="match status" value="1"/>
</dbReference>
<keyword evidence="3 4" id="KW-0732">Signal</keyword>
<dbReference type="GO" id="GO:0043190">
    <property type="term" value="C:ATP-binding cassette (ABC) transporter complex"/>
    <property type="evidence" value="ECO:0007669"/>
    <property type="project" value="InterPro"/>
</dbReference>
<organism evidence="7 9">
    <name type="scientific">Vagococcus xieshaowenii</name>
    <dbReference type="NCBI Taxonomy" id="2562451"/>
    <lineage>
        <taxon>Bacteria</taxon>
        <taxon>Bacillati</taxon>
        <taxon>Bacillota</taxon>
        <taxon>Bacilli</taxon>
        <taxon>Lactobacillales</taxon>
        <taxon>Enterococcaceae</taxon>
        <taxon>Vagococcus</taxon>
    </lineage>
</organism>
<evidence type="ECO:0000256" key="4">
    <source>
        <dbReference type="SAM" id="SignalP"/>
    </source>
</evidence>
<protein>
    <submittedName>
        <fullName evidence="7">Oligopeptide ABC transporter substrate-binding protein</fullName>
    </submittedName>
</protein>
<evidence type="ECO:0000313" key="9">
    <source>
        <dbReference type="Proteomes" id="UP000297725"/>
    </source>
</evidence>
<feature type="chain" id="PRO_5042603941" evidence="4">
    <location>
        <begin position="22"/>
        <end position="593"/>
    </location>
</feature>
<dbReference type="EMBL" id="CP038865">
    <property type="protein sequence ID" value="QCA28270.1"/>
    <property type="molecule type" value="Genomic_DNA"/>
</dbReference>
<dbReference type="GO" id="GO:1904680">
    <property type="term" value="F:peptide transmembrane transporter activity"/>
    <property type="evidence" value="ECO:0007669"/>
    <property type="project" value="TreeGrafter"/>
</dbReference>
<reference evidence="6 8" key="2">
    <citation type="journal article" date="2020" name="Int. J. Syst. Evol. Microbiol.">
        <title>Vagococcus xieshaowenii sp. nov., isolated from snow finch (Montifringilla taczanowskii) cloacal content.</title>
        <authorList>
            <person name="Ge Y."/>
            <person name="Yang J."/>
            <person name="Lai X.H."/>
            <person name="Zhang G."/>
            <person name="Jin D."/>
            <person name="Lu S."/>
            <person name="Wang B."/>
            <person name="Huang Y."/>
            <person name="Huang Y."/>
            <person name="Ren Z."/>
            <person name="Zhang X."/>
            <person name="Xu J."/>
        </authorList>
    </citation>
    <scope>NUCLEOTIDE SEQUENCE [LARGE SCALE GENOMIC DNA]</scope>
    <source>
        <strain evidence="6">Personal::cf-49</strain>
        <strain evidence="8">personal::cf-49</strain>
    </source>
</reference>
<proteinExistence type="inferred from homology"/>
<evidence type="ECO:0000313" key="6">
    <source>
        <dbReference type="EMBL" id="QCA28270.1"/>
    </source>
</evidence>
<dbReference type="SUPFAM" id="SSF53850">
    <property type="entry name" value="Periplasmic binding protein-like II"/>
    <property type="match status" value="1"/>
</dbReference>
<evidence type="ECO:0000259" key="5">
    <source>
        <dbReference type="Pfam" id="PF00496"/>
    </source>
</evidence>
<evidence type="ECO:0000256" key="1">
    <source>
        <dbReference type="ARBA" id="ARBA00005695"/>
    </source>
</evidence>
<dbReference type="GO" id="GO:0015833">
    <property type="term" value="P:peptide transport"/>
    <property type="evidence" value="ECO:0007669"/>
    <property type="project" value="TreeGrafter"/>
</dbReference>
<dbReference type="PANTHER" id="PTHR30290:SF9">
    <property type="entry name" value="OLIGOPEPTIDE-BINDING PROTEIN APPA"/>
    <property type="match status" value="1"/>
</dbReference>
<keyword evidence="2" id="KW-0813">Transport</keyword>
<evidence type="ECO:0000256" key="3">
    <source>
        <dbReference type="ARBA" id="ARBA00022729"/>
    </source>
</evidence>
<gene>
    <name evidence="7" type="ORF">E4031_04850</name>
    <name evidence="6" type="ORF">E4Z98_02670</name>
</gene>
<dbReference type="Proteomes" id="UP000297725">
    <property type="component" value="Unassembled WGS sequence"/>
</dbReference>
<feature type="signal peptide" evidence="4">
    <location>
        <begin position="1"/>
        <end position="21"/>
    </location>
</feature>
<dbReference type="Pfam" id="PF00496">
    <property type="entry name" value="SBP_bac_5"/>
    <property type="match status" value="1"/>
</dbReference>
<dbReference type="AlphaFoldDB" id="A0AAJ5JQM3"/>
<dbReference type="PIRSF" id="PIRSF002741">
    <property type="entry name" value="MppA"/>
    <property type="match status" value="1"/>
</dbReference>